<sequence>ASLQEYMSYSVPTFYIWANNNLKKTILFGPKTIYNKLNKFLEPRFALAKIIPGTLKYYAIISAKDQFILKELSYDEERDLFPKEKKKQMGLKNIKR</sequence>
<evidence type="ECO:0000313" key="1">
    <source>
        <dbReference type="EMBL" id="KYN17139.1"/>
    </source>
</evidence>
<reference evidence="1 2" key="1">
    <citation type="submission" date="2015-09" db="EMBL/GenBank/DDBJ databases">
        <title>Trachymyrmex cornetzi WGS genome.</title>
        <authorList>
            <person name="Nygaard S."/>
            <person name="Hu H."/>
            <person name="Boomsma J."/>
            <person name="Zhang G."/>
        </authorList>
    </citation>
    <scope>NUCLEOTIDE SEQUENCE [LARGE SCALE GENOMIC DNA]</scope>
    <source>
        <strain evidence="1">Tcor2-1</strain>
        <tissue evidence="1">Whole body</tissue>
    </source>
</reference>
<dbReference type="EMBL" id="KQ980237">
    <property type="protein sequence ID" value="KYN17139.1"/>
    <property type="molecule type" value="Genomic_DNA"/>
</dbReference>
<dbReference type="AlphaFoldDB" id="A0A151J3X7"/>
<dbReference type="Proteomes" id="UP000078492">
    <property type="component" value="Unassembled WGS sequence"/>
</dbReference>
<proteinExistence type="predicted"/>
<keyword evidence="2" id="KW-1185">Reference proteome</keyword>
<gene>
    <name evidence="1" type="ORF">ALC57_10586</name>
</gene>
<protein>
    <submittedName>
        <fullName evidence="1">Uncharacterized protein</fullName>
    </submittedName>
</protein>
<feature type="non-terminal residue" evidence="1">
    <location>
        <position position="1"/>
    </location>
</feature>
<name>A0A151J3X7_9HYME</name>
<dbReference type="STRING" id="471704.A0A151J3X7"/>
<accession>A0A151J3X7</accession>
<organism evidence="1 2">
    <name type="scientific">Trachymyrmex cornetzi</name>
    <dbReference type="NCBI Taxonomy" id="471704"/>
    <lineage>
        <taxon>Eukaryota</taxon>
        <taxon>Metazoa</taxon>
        <taxon>Ecdysozoa</taxon>
        <taxon>Arthropoda</taxon>
        <taxon>Hexapoda</taxon>
        <taxon>Insecta</taxon>
        <taxon>Pterygota</taxon>
        <taxon>Neoptera</taxon>
        <taxon>Endopterygota</taxon>
        <taxon>Hymenoptera</taxon>
        <taxon>Apocrita</taxon>
        <taxon>Aculeata</taxon>
        <taxon>Formicoidea</taxon>
        <taxon>Formicidae</taxon>
        <taxon>Myrmicinae</taxon>
        <taxon>Trachymyrmex</taxon>
    </lineage>
</organism>
<evidence type="ECO:0000313" key="2">
    <source>
        <dbReference type="Proteomes" id="UP000078492"/>
    </source>
</evidence>